<feature type="domain" description="TonB-dependent receptor plug" evidence="7">
    <location>
        <begin position="101"/>
        <end position="211"/>
    </location>
</feature>
<protein>
    <recommendedName>
        <fullName evidence="10">TonB-dependent receptor</fullName>
    </recommendedName>
</protein>
<dbReference type="HOGENOM" id="CLU_006935_2_0_5"/>
<keyword evidence="9" id="KW-1185">Reference proteome</keyword>
<feature type="signal peptide" evidence="5">
    <location>
        <begin position="1"/>
        <end position="40"/>
    </location>
</feature>
<evidence type="ECO:0000313" key="8">
    <source>
        <dbReference type="EMBL" id="AIT07037.1"/>
    </source>
</evidence>
<proteinExistence type="inferred from homology"/>
<dbReference type="Proteomes" id="UP000033200">
    <property type="component" value="Chromosome"/>
</dbReference>
<keyword evidence="2 4" id="KW-0472">Membrane</keyword>
<dbReference type="InterPro" id="IPR037066">
    <property type="entry name" value="Plug_dom_sf"/>
</dbReference>
<dbReference type="SUPFAM" id="SSF56935">
    <property type="entry name" value="Porins"/>
    <property type="match status" value="1"/>
</dbReference>
<dbReference type="Gene3D" id="2.170.130.10">
    <property type="entry name" value="TonB-dependent receptor, plug domain"/>
    <property type="match status" value="1"/>
</dbReference>
<evidence type="ECO:0000259" key="6">
    <source>
        <dbReference type="Pfam" id="PF00593"/>
    </source>
</evidence>
<dbReference type="KEGG" id="stax:MC45_12325"/>
<organism evidence="8 9">
    <name type="scientific">Sphingomonas taxi</name>
    <dbReference type="NCBI Taxonomy" id="1549858"/>
    <lineage>
        <taxon>Bacteria</taxon>
        <taxon>Pseudomonadati</taxon>
        <taxon>Pseudomonadota</taxon>
        <taxon>Alphaproteobacteria</taxon>
        <taxon>Sphingomonadales</taxon>
        <taxon>Sphingomonadaceae</taxon>
        <taxon>Sphingomonas</taxon>
    </lineage>
</organism>
<dbReference type="InterPro" id="IPR000531">
    <property type="entry name" value="Beta-barrel_TonB"/>
</dbReference>
<dbReference type="Gene3D" id="2.40.170.20">
    <property type="entry name" value="TonB-dependent receptor, beta-barrel domain"/>
    <property type="match status" value="1"/>
</dbReference>
<evidence type="ECO:0008006" key="10">
    <source>
        <dbReference type="Google" id="ProtNLM"/>
    </source>
</evidence>
<comment type="subcellular location">
    <subcellularLocation>
        <location evidence="1 4">Cell outer membrane</location>
    </subcellularLocation>
</comment>
<comment type="similarity">
    <text evidence="4">Belongs to the TonB-dependent receptor family.</text>
</comment>
<dbReference type="InterPro" id="IPR010104">
    <property type="entry name" value="TonB_rcpt_bac"/>
</dbReference>
<evidence type="ECO:0000313" key="9">
    <source>
        <dbReference type="Proteomes" id="UP000033200"/>
    </source>
</evidence>
<keyword evidence="4" id="KW-0798">TonB box</keyword>
<evidence type="ECO:0000256" key="2">
    <source>
        <dbReference type="ARBA" id="ARBA00023136"/>
    </source>
</evidence>
<dbReference type="PANTHER" id="PTHR40980">
    <property type="entry name" value="PLUG DOMAIN-CONTAINING PROTEIN"/>
    <property type="match status" value="1"/>
</dbReference>
<dbReference type="Pfam" id="PF00593">
    <property type="entry name" value="TonB_dep_Rec_b-barrel"/>
    <property type="match status" value="1"/>
</dbReference>
<evidence type="ECO:0000256" key="1">
    <source>
        <dbReference type="ARBA" id="ARBA00004442"/>
    </source>
</evidence>
<dbReference type="EMBL" id="CP009571">
    <property type="protein sequence ID" value="AIT07037.1"/>
    <property type="molecule type" value="Genomic_DNA"/>
</dbReference>
<feature type="domain" description="TonB-dependent receptor-like beta-barrel" evidence="6">
    <location>
        <begin position="462"/>
        <end position="1001"/>
    </location>
</feature>
<sequence>MGMTRIVTTDAKRPAFNAALRAGVSSLALGMIALASPAFAEGLAQADTSAIPQATGQAATTAGDLTSTATTADQVPADQPSGDEIVVTGRRAALQAADERKRRSETIIDSVVADEAGKLPDNSITEVLQRVSGVSIVRFAALGDPDHFSVQGSGVQVRGLTGVASRLNGREIFSANNGRAILWSDVTPELMAAVDVYKASTADLIEGGTGGQIDLRTKMPFDFNGKFHMAATGELGMGDMAQKADPVASVLATKTFDTPIGKIGVLADVAYSQFSSLSQFIRTEPYFKTNISGKDYYVPGGFTYGDEAFQYRRYGIYGAVQWAPTDDLTFSGTFFQSRYKSQSSDYGAQVSSQTLAVDPASSSFDSNGVLTKTSSLFNRDNNTFLPSASNITSSGNKGFVDSNTRTRDYSLAFNYAPTDSHLSLKGALQRVDSRQIYDRLDIFRDVSFGTGFGMDLTGDLPQITTTAAAQAGFANPASYFWSASMPHNERNKGRLDSANLDAEYSFDDSFLKAIKVGARAAERTERDLGNGYNWSALGRGWNGDPQLTYANAAPGDTTYHAFKDFFRGETVLPGNLMFASEDLAKRYVANRTGLVASPPAGFCPAAAQFDCSVAGPLPAGSGYGGASGIRPVGFVLPGDQVDNKTITKAAYALARFGRPEGGISGNVGVRVVNIQNEGSGYIQQNANTFIRNGQTQTLGQTFLARGGKAEFTRWLPSINVDYAPNEKIKIRGGYNITMDLPTFNALRASGSIGVATTSNPGNVNGGSSLPNFFTNFTADTGNPLLKPTMSNNFDISLEYYARPGTAFHLAPFYKRLTDLPIYSLTQRQVTVVFTDGTSENVNAAATDYINATKAATVKGVEVGGRAFLDMLPGVLSGLGFEANYTFIDSKNPGDLYRDINGVTRNDAPLIGLSKHNANVTLLYEKQAVSFRVAYSWRSRYLQTTNSNGTNPTYTYYATPGPTGQAIQIALPVYGDAYGTVDGGARFKVTDNFSFGVQFTNILGATQRTLMGGYPGGKLYGRSWFQSDRRISTGISLAF</sequence>
<evidence type="ECO:0000256" key="4">
    <source>
        <dbReference type="RuleBase" id="RU003357"/>
    </source>
</evidence>
<evidence type="ECO:0000256" key="3">
    <source>
        <dbReference type="ARBA" id="ARBA00023237"/>
    </source>
</evidence>
<keyword evidence="5" id="KW-0732">Signal</keyword>
<dbReference type="InterPro" id="IPR036942">
    <property type="entry name" value="Beta-barrel_TonB_sf"/>
</dbReference>
<keyword evidence="3" id="KW-0998">Cell outer membrane</keyword>
<feature type="chain" id="PRO_5001934213" description="TonB-dependent receptor" evidence="5">
    <location>
        <begin position="41"/>
        <end position="1038"/>
    </location>
</feature>
<gene>
    <name evidence="8" type="ORF">MC45_12325</name>
</gene>
<dbReference type="PANTHER" id="PTHR40980:SF3">
    <property type="entry name" value="TONB-DEPENDENT RECEPTOR-LIKE BETA-BARREL DOMAIN-CONTAINING PROTEIN"/>
    <property type="match status" value="1"/>
</dbReference>
<dbReference type="Pfam" id="PF07715">
    <property type="entry name" value="Plug"/>
    <property type="match status" value="1"/>
</dbReference>
<evidence type="ECO:0000259" key="7">
    <source>
        <dbReference type="Pfam" id="PF07715"/>
    </source>
</evidence>
<dbReference type="InterPro" id="IPR012910">
    <property type="entry name" value="Plug_dom"/>
</dbReference>
<dbReference type="NCBIfam" id="TIGR01782">
    <property type="entry name" value="TonB-Xanth-Caul"/>
    <property type="match status" value="1"/>
</dbReference>
<accession>A0A097EHJ4</accession>
<dbReference type="STRING" id="1549858.MC45_12325"/>
<evidence type="ECO:0000256" key="5">
    <source>
        <dbReference type="SAM" id="SignalP"/>
    </source>
</evidence>
<dbReference type="GO" id="GO:0009279">
    <property type="term" value="C:cell outer membrane"/>
    <property type="evidence" value="ECO:0007669"/>
    <property type="project" value="UniProtKB-SubCell"/>
</dbReference>
<reference evidence="8 9" key="1">
    <citation type="submission" date="2014-09" db="EMBL/GenBank/DDBJ databases">
        <title>Using Illumina technology Improving SMRT sequencing Genome Assembly by RASTools.</title>
        <authorList>
            <person name="Zhou Y."/>
            <person name="Ma T."/>
            <person name="Liu T."/>
        </authorList>
    </citation>
    <scope>NUCLEOTIDE SEQUENCE [LARGE SCALE GENOMIC DNA]</scope>
    <source>
        <strain evidence="8 9">ATCC 55669</strain>
    </source>
</reference>
<dbReference type="eggNOG" id="COG1629">
    <property type="taxonomic scope" value="Bacteria"/>
</dbReference>
<dbReference type="AlphaFoldDB" id="A0A097EHJ4"/>
<name>A0A097EHJ4_9SPHN</name>